<evidence type="ECO:0000256" key="1">
    <source>
        <dbReference type="ARBA" id="ARBA00004141"/>
    </source>
</evidence>
<keyword evidence="2 5" id="KW-0812">Transmembrane</keyword>
<comment type="similarity">
    <text evidence="5">Belongs to the 4-toluene sulfonate uptake permease (TSUP) (TC 2.A.102) family.</text>
</comment>
<proteinExistence type="inferred from homology"/>
<feature type="transmembrane region" description="Helical" evidence="5">
    <location>
        <begin position="134"/>
        <end position="154"/>
    </location>
</feature>
<evidence type="ECO:0000256" key="4">
    <source>
        <dbReference type="ARBA" id="ARBA00023136"/>
    </source>
</evidence>
<dbReference type="InterPro" id="IPR002781">
    <property type="entry name" value="TM_pro_TauE-like"/>
</dbReference>
<evidence type="ECO:0000313" key="7">
    <source>
        <dbReference type="Proteomes" id="UP000294817"/>
    </source>
</evidence>
<evidence type="ECO:0000313" key="6">
    <source>
        <dbReference type="EMBL" id="TDX12098.1"/>
    </source>
</evidence>
<dbReference type="GO" id="GO:0005886">
    <property type="term" value="C:plasma membrane"/>
    <property type="evidence" value="ECO:0007669"/>
    <property type="project" value="UniProtKB-SubCell"/>
</dbReference>
<protein>
    <recommendedName>
        <fullName evidence="5">Probable membrane transporter protein</fullName>
    </recommendedName>
</protein>
<feature type="transmembrane region" description="Helical" evidence="5">
    <location>
        <begin position="201"/>
        <end position="220"/>
    </location>
</feature>
<accession>A0A4R8ENJ1</accession>
<dbReference type="InterPro" id="IPR051598">
    <property type="entry name" value="TSUP/Inactive_protease-like"/>
</dbReference>
<keyword evidence="4 5" id="KW-0472">Membrane</keyword>
<dbReference type="Pfam" id="PF01925">
    <property type="entry name" value="TauE"/>
    <property type="match status" value="1"/>
</dbReference>
<keyword evidence="3 5" id="KW-1133">Transmembrane helix</keyword>
<feature type="transmembrane region" description="Helical" evidence="5">
    <location>
        <begin position="32"/>
        <end position="60"/>
    </location>
</feature>
<gene>
    <name evidence="6" type="ORF">C8D74_1142</name>
</gene>
<feature type="transmembrane region" description="Helical" evidence="5">
    <location>
        <begin position="226"/>
        <end position="245"/>
    </location>
</feature>
<feature type="transmembrane region" description="Helical" evidence="5">
    <location>
        <begin position="72"/>
        <end position="91"/>
    </location>
</feature>
<dbReference type="AlphaFoldDB" id="A0A4R8ENJ1"/>
<sequence length="246" mass="26147">METFWFFVIVGFLAQVVDGALGMAYGVISNSLLLTAGVAPAISSASVHFAEIFTTLVSGYSHLKFGNVDKSLFKKLVIPGIIGGIIGAYILSNIDGSKIKPYIGIYLLIMGLRILFKVFTINKPSKEKITKRRHYSFLGLVGGFFDAVGGGGWGPIVTSTLVSDGKHPAKTVGSVNAAEFFVTVSEVAAFIALLSQFNWQVIIGLIVGGVLAAPIAAFMTKKIPTKVLMVSLGCVISILSIRMIVL</sequence>
<evidence type="ECO:0000256" key="3">
    <source>
        <dbReference type="ARBA" id="ARBA00022989"/>
    </source>
</evidence>
<keyword evidence="5" id="KW-1003">Cell membrane</keyword>
<name>A0A4R8ENJ1_9BACT</name>
<evidence type="ECO:0000256" key="2">
    <source>
        <dbReference type="ARBA" id="ARBA00022692"/>
    </source>
</evidence>
<feature type="transmembrane region" description="Helical" evidence="5">
    <location>
        <begin position="103"/>
        <end position="122"/>
    </location>
</feature>
<keyword evidence="7" id="KW-1185">Reference proteome</keyword>
<dbReference type="RefSeq" id="WP_103876973.1">
    <property type="nucleotide sequence ID" value="NZ_SODZ01000014.1"/>
</dbReference>
<dbReference type="Proteomes" id="UP000294817">
    <property type="component" value="Unassembled WGS sequence"/>
</dbReference>
<organism evidence="6 7">
    <name type="scientific">Petrotoga sibirica</name>
    <dbReference type="NCBI Taxonomy" id="156202"/>
    <lineage>
        <taxon>Bacteria</taxon>
        <taxon>Thermotogati</taxon>
        <taxon>Thermotogota</taxon>
        <taxon>Thermotogae</taxon>
        <taxon>Petrotogales</taxon>
        <taxon>Petrotogaceae</taxon>
        <taxon>Petrotoga</taxon>
    </lineage>
</organism>
<evidence type="ECO:0000256" key="5">
    <source>
        <dbReference type="RuleBase" id="RU363041"/>
    </source>
</evidence>
<dbReference type="EMBL" id="SODZ01000014">
    <property type="protein sequence ID" value="TDX12098.1"/>
    <property type="molecule type" value="Genomic_DNA"/>
</dbReference>
<reference evidence="6 7" key="1">
    <citation type="submission" date="2019-03" db="EMBL/GenBank/DDBJ databases">
        <title>Genomic Encyclopedia of Type Strains, Phase IV (KMG-IV): sequencing the most valuable type-strain genomes for metagenomic binning, comparative biology and taxonomic classification.</title>
        <authorList>
            <person name="Goeker M."/>
        </authorList>
    </citation>
    <scope>NUCLEOTIDE SEQUENCE [LARGE SCALE GENOMIC DNA]</scope>
    <source>
        <strain evidence="6 7">DSM 13575</strain>
    </source>
</reference>
<comment type="subcellular location">
    <subcellularLocation>
        <location evidence="5">Cell membrane</location>
        <topology evidence="5">Multi-pass membrane protein</topology>
    </subcellularLocation>
    <subcellularLocation>
        <location evidence="1">Membrane</location>
        <topology evidence="1">Multi-pass membrane protein</topology>
    </subcellularLocation>
</comment>
<comment type="caution">
    <text evidence="6">The sequence shown here is derived from an EMBL/GenBank/DDBJ whole genome shotgun (WGS) entry which is preliminary data.</text>
</comment>
<dbReference type="PANTHER" id="PTHR43701:SF12">
    <property type="entry name" value="MEMBRANE TRANSPORTER PROTEIN YTNM-RELATED"/>
    <property type="match status" value="1"/>
</dbReference>
<dbReference type="PANTHER" id="PTHR43701">
    <property type="entry name" value="MEMBRANE TRANSPORTER PROTEIN MJ0441-RELATED"/>
    <property type="match status" value="1"/>
</dbReference>
<feature type="transmembrane region" description="Helical" evidence="5">
    <location>
        <begin position="174"/>
        <end position="194"/>
    </location>
</feature>